<dbReference type="Gene3D" id="2.40.170.20">
    <property type="entry name" value="TonB-dependent receptor, beta-barrel domain"/>
    <property type="match status" value="1"/>
</dbReference>
<keyword evidence="9" id="KW-0406">Ion transport</keyword>
<dbReference type="GO" id="GO:0009279">
    <property type="term" value="C:cell outer membrane"/>
    <property type="evidence" value="ECO:0007669"/>
    <property type="project" value="UniProtKB-SubCell"/>
</dbReference>
<organism evidence="19 20">
    <name type="scientific">Neptunitalea chrysea</name>
    <dbReference type="NCBI Taxonomy" id="1647581"/>
    <lineage>
        <taxon>Bacteria</taxon>
        <taxon>Pseudomonadati</taxon>
        <taxon>Bacteroidota</taxon>
        <taxon>Flavobacteriia</taxon>
        <taxon>Flavobacteriales</taxon>
        <taxon>Flavobacteriaceae</taxon>
        <taxon>Neptunitalea</taxon>
    </lineage>
</organism>
<evidence type="ECO:0000256" key="5">
    <source>
        <dbReference type="ARBA" id="ARBA00022496"/>
    </source>
</evidence>
<evidence type="ECO:0000256" key="6">
    <source>
        <dbReference type="ARBA" id="ARBA00022692"/>
    </source>
</evidence>
<evidence type="ECO:0000256" key="4">
    <source>
        <dbReference type="ARBA" id="ARBA00022452"/>
    </source>
</evidence>
<dbReference type="NCBIfam" id="TIGR01783">
    <property type="entry name" value="TonB-siderophor"/>
    <property type="match status" value="1"/>
</dbReference>
<keyword evidence="5" id="KW-0410">Iron transport</keyword>
<dbReference type="GO" id="GO:0015344">
    <property type="term" value="F:siderophore uptake transmembrane transporter activity"/>
    <property type="evidence" value="ECO:0007669"/>
    <property type="project" value="TreeGrafter"/>
</dbReference>
<dbReference type="Gene3D" id="2.60.40.1120">
    <property type="entry name" value="Carboxypeptidase-like, regulatory domain"/>
    <property type="match status" value="1"/>
</dbReference>
<dbReference type="AlphaFoldDB" id="A0A9W6B5X2"/>
<dbReference type="PROSITE" id="PS52016">
    <property type="entry name" value="TONB_DEPENDENT_REC_3"/>
    <property type="match status" value="1"/>
</dbReference>
<evidence type="ECO:0000313" key="20">
    <source>
        <dbReference type="Proteomes" id="UP001143545"/>
    </source>
</evidence>
<comment type="subcellular location">
    <subcellularLocation>
        <location evidence="1 14">Cell outer membrane</location>
        <topology evidence="1 14">Multi-pass membrane protein</topology>
    </subcellularLocation>
</comment>
<accession>A0A9W6B5X2</accession>
<name>A0A9W6B5X2_9FLAO</name>
<dbReference type="PANTHER" id="PTHR32552:SF68">
    <property type="entry name" value="FERRICHROME OUTER MEMBRANE TRANSPORTER_PHAGE RECEPTOR"/>
    <property type="match status" value="1"/>
</dbReference>
<evidence type="ECO:0000256" key="15">
    <source>
        <dbReference type="RuleBase" id="RU003357"/>
    </source>
</evidence>
<evidence type="ECO:0000313" key="19">
    <source>
        <dbReference type="EMBL" id="GLB53155.1"/>
    </source>
</evidence>
<comment type="similarity">
    <text evidence="2 14 15">Belongs to the TonB-dependent receptor family.</text>
</comment>
<dbReference type="Gene3D" id="2.170.130.10">
    <property type="entry name" value="TonB-dependent receptor, plug domain"/>
    <property type="match status" value="1"/>
</dbReference>
<evidence type="ECO:0000256" key="13">
    <source>
        <dbReference type="ARBA" id="ARBA00023237"/>
    </source>
</evidence>
<dbReference type="GO" id="GO:0015891">
    <property type="term" value="P:siderophore transport"/>
    <property type="evidence" value="ECO:0007669"/>
    <property type="project" value="InterPro"/>
</dbReference>
<keyword evidence="10 15" id="KW-0798">TonB box</keyword>
<keyword evidence="20" id="KW-1185">Reference proteome</keyword>
<evidence type="ECO:0000256" key="2">
    <source>
        <dbReference type="ARBA" id="ARBA00009810"/>
    </source>
</evidence>
<sequence length="796" mass="88683">MKFPQHIKELHLTLTCTLLALVLTTPQFSNATTQKTSTSFRKHLTNSVSGHVTDSYGNPVVQANISIEGTALGTTTDAKGYFFISGVPDGTYSLKVAYVGLETQTKKMIVTDNTELVLNFTLKEQNEVLNEVVVEANQNKYSKKESKMVSRMPITYMQNPQVYSVITKQVLVDQMVADVNSALQSAPGASNIVGSVGSGGVGLSLYLRGFSTSVNMRNGMATNFVTTADMANVESLEIIKGPSATLFGSTLTSYGGLVNKVTKKPFSTMKGEVAYYLGSFGLSRITADLNAPLNEEKTVLFRINAAKHNEKSFQNYGHQKNYAVMPSLTYLASDRLTLNIEAELYHTNRPSNYFGISSGVTATSFDGLDYDFDYSYGSDQLQSEADVFNVFAQAEYKLSDNWTSQTNISTANTDNSANYLFLTFLDNSQVRRMPMNIESNFNSTQVQQNFTGTMNFGNVENKLLVGLDYFYLTTKDKRTRFVYDIITPDDPEVDINYQSYLATLGENDPYASVKREQETYSAYFSDVLTIADRLNIMAALRVDHFIDKTTDFDQTSLSPKFGATYEIIKDELTAFGNFMDGFSNVTPEETANNSTQTYKPEHATQWEGGIKADLFDNKLSFTASYYDIKVRNIVRSVPDANNIGVYNAVQDGTRNSKGVDLEVIANPIAGWNIIAGYGYNESRYTKADENVEGNRPYSTPYNVANFWTTYKFMSGNLEGFGIGLGGNYVGDSYLDDANTFTIPEHTVVNGTVFFEKPKYRIGFKLNNIGNTEYWAANYWAQPQKTRNFVVNFTYKF</sequence>
<feature type="signal peptide" evidence="16">
    <location>
        <begin position="1"/>
        <end position="31"/>
    </location>
</feature>
<dbReference type="Pfam" id="PF07715">
    <property type="entry name" value="Plug"/>
    <property type="match status" value="1"/>
</dbReference>
<keyword evidence="11 14" id="KW-0472">Membrane</keyword>
<feature type="domain" description="TonB-dependent receptor plug" evidence="18">
    <location>
        <begin position="158"/>
        <end position="249"/>
    </location>
</feature>
<feature type="domain" description="TonB-dependent receptor-like beta-barrel" evidence="17">
    <location>
        <begin position="349"/>
        <end position="768"/>
    </location>
</feature>
<protein>
    <submittedName>
        <fullName evidence="19">TonB-dependent receptor</fullName>
    </submittedName>
</protein>
<evidence type="ECO:0000259" key="17">
    <source>
        <dbReference type="Pfam" id="PF00593"/>
    </source>
</evidence>
<keyword evidence="4 14" id="KW-1134">Transmembrane beta strand</keyword>
<reference evidence="19" key="1">
    <citation type="submission" date="2022-07" db="EMBL/GenBank/DDBJ databases">
        <title>Taxonomy of Novel Oxalotrophic and Methylotrophic Bacteria.</title>
        <authorList>
            <person name="Sahin N."/>
            <person name="Tani A."/>
        </authorList>
    </citation>
    <scope>NUCLEOTIDE SEQUENCE</scope>
    <source>
        <strain evidence="19">AM327</strain>
    </source>
</reference>
<gene>
    <name evidence="19" type="ORF">NBRC110019_21950</name>
</gene>
<evidence type="ECO:0000256" key="8">
    <source>
        <dbReference type="ARBA" id="ARBA00023004"/>
    </source>
</evidence>
<dbReference type="InterPro" id="IPR008969">
    <property type="entry name" value="CarboxyPept-like_regulatory"/>
</dbReference>
<proteinExistence type="inferred from homology"/>
<comment type="caution">
    <text evidence="19">The sequence shown here is derived from an EMBL/GenBank/DDBJ whole genome shotgun (WGS) entry which is preliminary data.</text>
</comment>
<evidence type="ECO:0000256" key="11">
    <source>
        <dbReference type="ARBA" id="ARBA00023136"/>
    </source>
</evidence>
<dbReference type="SUPFAM" id="SSF56935">
    <property type="entry name" value="Porins"/>
    <property type="match status" value="1"/>
</dbReference>
<dbReference type="InterPro" id="IPR036942">
    <property type="entry name" value="Beta-barrel_TonB_sf"/>
</dbReference>
<keyword evidence="6 14" id="KW-0812">Transmembrane</keyword>
<dbReference type="SUPFAM" id="SSF49464">
    <property type="entry name" value="Carboxypeptidase regulatory domain-like"/>
    <property type="match status" value="1"/>
</dbReference>
<evidence type="ECO:0000256" key="7">
    <source>
        <dbReference type="ARBA" id="ARBA00022729"/>
    </source>
</evidence>
<dbReference type="GO" id="GO:0038023">
    <property type="term" value="F:signaling receptor activity"/>
    <property type="evidence" value="ECO:0007669"/>
    <property type="project" value="InterPro"/>
</dbReference>
<evidence type="ECO:0000256" key="12">
    <source>
        <dbReference type="ARBA" id="ARBA00023170"/>
    </source>
</evidence>
<evidence type="ECO:0000256" key="3">
    <source>
        <dbReference type="ARBA" id="ARBA00022448"/>
    </source>
</evidence>
<dbReference type="Proteomes" id="UP001143545">
    <property type="component" value="Unassembled WGS sequence"/>
</dbReference>
<dbReference type="InterPro" id="IPR012910">
    <property type="entry name" value="Plug_dom"/>
</dbReference>
<evidence type="ECO:0000256" key="9">
    <source>
        <dbReference type="ARBA" id="ARBA00023065"/>
    </source>
</evidence>
<dbReference type="InterPro" id="IPR037066">
    <property type="entry name" value="Plug_dom_sf"/>
</dbReference>
<keyword evidence="3 14" id="KW-0813">Transport</keyword>
<dbReference type="RefSeq" id="WP_281754880.1">
    <property type="nucleotide sequence ID" value="NZ_BRVP01000014.1"/>
</dbReference>
<dbReference type="PANTHER" id="PTHR32552">
    <property type="entry name" value="FERRICHROME IRON RECEPTOR-RELATED"/>
    <property type="match status" value="1"/>
</dbReference>
<evidence type="ECO:0000256" key="10">
    <source>
        <dbReference type="ARBA" id="ARBA00023077"/>
    </source>
</evidence>
<keyword evidence="13 14" id="KW-0998">Cell outer membrane</keyword>
<evidence type="ECO:0000256" key="1">
    <source>
        <dbReference type="ARBA" id="ARBA00004571"/>
    </source>
</evidence>
<dbReference type="CDD" id="cd01347">
    <property type="entry name" value="ligand_gated_channel"/>
    <property type="match status" value="1"/>
</dbReference>
<keyword evidence="12 19" id="KW-0675">Receptor</keyword>
<dbReference type="Pfam" id="PF13715">
    <property type="entry name" value="CarbopepD_reg_2"/>
    <property type="match status" value="1"/>
</dbReference>
<evidence type="ECO:0000256" key="14">
    <source>
        <dbReference type="PROSITE-ProRule" id="PRU01360"/>
    </source>
</evidence>
<dbReference type="InterPro" id="IPR039426">
    <property type="entry name" value="TonB-dep_rcpt-like"/>
</dbReference>
<evidence type="ECO:0000259" key="18">
    <source>
        <dbReference type="Pfam" id="PF07715"/>
    </source>
</evidence>
<feature type="chain" id="PRO_5040822051" evidence="16">
    <location>
        <begin position="32"/>
        <end position="796"/>
    </location>
</feature>
<dbReference type="InterPro" id="IPR010105">
    <property type="entry name" value="TonB_sidphr_rcpt"/>
</dbReference>
<dbReference type="InterPro" id="IPR000531">
    <property type="entry name" value="Beta-barrel_TonB"/>
</dbReference>
<dbReference type="EMBL" id="BRVP01000014">
    <property type="protein sequence ID" value="GLB53155.1"/>
    <property type="molecule type" value="Genomic_DNA"/>
</dbReference>
<dbReference type="Pfam" id="PF00593">
    <property type="entry name" value="TonB_dep_Rec_b-barrel"/>
    <property type="match status" value="1"/>
</dbReference>
<keyword evidence="7 16" id="KW-0732">Signal</keyword>
<evidence type="ECO:0000256" key="16">
    <source>
        <dbReference type="SAM" id="SignalP"/>
    </source>
</evidence>
<keyword evidence="8" id="KW-0408">Iron</keyword>